<accession>A0A1F6FYJ5</accession>
<evidence type="ECO:0000256" key="4">
    <source>
        <dbReference type="ARBA" id="ARBA00022490"/>
    </source>
</evidence>
<dbReference type="Pfam" id="PF08245">
    <property type="entry name" value="Mur_ligase_M"/>
    <property type="match status" value="1"/>
</dbReference>
<dbReference type="Pfam" id="PF02875">
    <property type="entry name" value="Mur_ligase_C"/>
    <property type="match status" value="1"/>
</dbReference>
<dbReference type="GO" id="GO:0051301">
    <property type="term" value="P:cell division"/>
    <property type="evidence" value="ECO:0007669"/>
    <property type="project" value="UniProtKB-KW"/>
</dbReference>
<dbReference type="EC" id="6.3.2.8" evidence="3 14"/>
<dbReference type="Gene3D" id="3.90.190.20">
    <property type="entry name" value="Mur ligase, C-terminal domain"/>
    <property type="match status" value="1"/>
</dbReference>
<reference evidence="19 20" key="1">
    <citation type="journal article" date="2016" name="Nat. Commun.">
        <title>Thousands of microbial genomes shed light on interconnected biogeochemical processes in an aquifer system.</title>
        <authorList>
            <person name="Anantharaman K."/>
            <person name="Brown C.T."/>
            <person name="Hug L.A."/>
            <person name="Sharon I."/>
            <person name="Castelle C.J."/>
            <person name="Probst A.J."/>
            <person name="Thomas B.C."/>
            <person name="Singh A."/>
            <person name="Wilkins M.J."/>
            <person name="Karaoz U."/>
            <person name="Brodie E.L."/>
            <person name="Williams K.H."/>
            <person name="Hubbard S.S."/>
            <person name="Banfield J.F."/>
        </authorList>
    </citation>
    <scope>NUCLEOTIDE SEQUENCE [LARGE SCALE GENOMIC DNA]</scope>
</reference>
<evidence type="ECO:0000256" key="1">
    <source>
        <dbReference type="ARBA" id="ARBA00004496"/>
    </source>
</evidence>
<dbReference type="InterPro" id="IPR036615">
    <property type="entry name" value="Mur_ligase_C_dom_sf"/>
</dbReference>
<evidence type="ECO:0000256" key="10">
    <source>
        <dbReference type="ARBA" id="ARBA00022984"/>
    </source>
</evidence>
<evidence type="ECO:0000313" key="19">
    <source>
        <dbReference type="EMBL" id="OGG90919.1"/>
    </source>
</evidence>
<keyword evidence="11 14" id="KW-0131">Cell cycle</keyword>
<dbReference type="GO" id="GO:0008763">
    <property type="term" value="F:UDP-N-acetylmuramate-L-alanine ligase activity"/>
    <property type="evidence" value="ECO:0007669"/>
    <property type="project" value="UniProtKB-UniRule"/>
</dbReference>
<dbReference type="Gene3D" id="3.40.1190.10">
    <property type="entry name" value="Mur-like, catalytic domain"/>
    <property type="match status" value="1"/>
</dbReference>
<keyword evidence="7 14" id="KW-0547">Nucleotide-binding</keyword>
<dbReference type="SUPFAM" id="SSF53623">
    <property type="entry name" value="MurD-like peptide ligases, catalytic domain"/>
    <property type="match status" value="1"/>
</dbReference>
<feature type="domain" description="Mur ligase N-terminal catalytic" evidence="16">
    <location>
        <begin position="13"/>
        <end position="112"/>
    </location>
</feature>
<keyword evidence="15" id="KW-0472">Membrane</keyword>
<dbReference type="InterPro" id="IPR050061">
    <property type="entry name" value="MurCDEF_pg_biosynth"/>
</dbReference>
<dbReference type="InterPro" id="IPR000713">
    <property type="entry name" value="Mur_ligase_N"/>
</dbReference>
<dbReference type="HAMAP" id="MF_00046">
    <property type="entry name" value="MurC"/>
    <property type="match status" value="1"/>
</dbReference>
<feature type="transmembrane region" description="Helical" evidence="15">
    <location>
        <begin position="12"/>
        <end position="31"/>
    </location>
</feature>
<protein>
    <recommendedName>
        <fullName evidence="3 14">UDP-N-acetylmuramate--L-alanine ligase</fullName>
        <ecNumber evidence="3 14">6.3.2.8</ecNumber>
    </recommendedName>
    <alternativeName>
        <fullName evidence="14">UDP-N-acetylmuramoyl-L-alanine synthetase</fullName>
    </alternativeName>
</protein>
<keyword evidence="12 14" id="KW-0961">Cell wall biogenesis/degradation</keyword>
<comment type="function">
    <text evidence="14">Cell wall formation.</text>
</comment>
<comment type="catalytic activity">
    <reaction evidence="13 14">
        <text>UDP-N-acetyl-alpha-D-muramate + L-alanine + ATP = UDP-N-acetyl-alpha-D-muramoyl-L-alanine + ADP + phosphate + H(+)</text>
        <dbReference type="Rhea" id="RHEA:23372"/>
        <dbReference type="ChEBI" id="CHEBI:15378"/>
        <dbReference type="ChEBI" id="CHEBI:30616"/>
        <dbReference type="ChEBI" id="CHEBI:43474"/>
        <dbReference type="ChEBI" id="CHEBI:57972"/>
        <dbReference type="ChEBI" id="CHEBI:70757"/>
        <dbReference type="ChEBI" id="CHEBI:83898"/>
        <dbReference type="ChEBI" id="CHEBI:456216"/>
        <dbReference type="EC" id="6.3.2.8"/>
    </reaction>
</comment>
<dbReference type="GO" id="GO:0009252">
    <property type="term" value="P:peptidoglycan biosynthetic process"/>
    <property type="evidence" value="ECO:0007669"/>
    <property type="project" value="UniProtKB-UniRule"/>
</dbReference>
<dbReference type="InterPro" id="IPR013221">
    <property type="entry name" value="Mur_ligase_cen"/>
</dbReference>
<evidence type="ECO:0000256" key="5">
    <source>
        <dbReference type="ARBA" id="ARBA00022598"/>
    </source>
</evidence>
<evidence type="ECO:0000256" key="11">
    <source>
        <dbReference type="ARBA" id="ARBA00023306"/>
    </source>
</evidence>
<dbReference type="GO" id="GO:0008360">
    <property type="term" value="P:regulation of cell shape"/>
    <property type="evidence" value="ECO:0007669"/>
    <property type="project" value="UniProtKB-KW"/>
</dbReference>
<keyword evidence="8 14" id="KW-0067">ATP-binding</keyword>
<feature type="domain" description="Mur ligase C-terminal" evidence="17">
    <location>
        <begin position="291"/>
        <end position="423"/>
    </location>
</feature>
<evidence type="ECO:0000256" key="3">
    <source>
        <dbReference type="ARBA" id="ARBA00012211"/>
    </source>
</evidence>
<evidence type="ECO:0000256" key="15">
    <source>
        <dbReference type="SAM" id="Phobius"/>
    </source>
</evidence>
<dbReference type="AlphaFoldDB" id="A0A1F6FYJ5"/>
<proteinExistence type="inferred from homology"/>
<evidence type="ECO:0000256" key="12">
    <source>
        <dbReference type="ARBA" id="ARBA00023316"/>
    </source>
</evidence>
<name>A0A1F6FYJ5_9BACT</name>
<evidence type="ECO:0000256" key="6">
    <source>
        <dbReference type="ARBA" id="ARBA00022618"/>
    </source>
</evidence>
<dbReference type="EMBL" id="MFMQ01000080">
    <property type="protein sequence ID" value="OGG90919.1"/>
    <property type="molecule type" value="Genomic_DNA"/>
</dbReference>
<dbReference type="InterPro" id="IPR004101">
    <property type="entry name" value="Mur_ligase_C"/>
</dbReference>
<dbReference type="PANTHER" id="PTHR43445:SF3">
    <property type="entry name" value="UDP-N-ACETYLMURAMATE--L-ALANINE LIGASE"/>
    <property type="match status" value="1"/>
</dbReference>
<feature type="domain" description="Mur ligase central" evidence="18">
    <location>
        <begin position="116"/>
        <end position="241"/>
    </location>
</feature>
<dbReference type="UniPathway" id="UPA00219"/>
<evidence type="ECO:0000259" key="18">
    <source>
        <dbReference type="Pfam" id="PF08245"/>
    </source>
</evidence>
<evidence type="ECO:0000259" key="16">
    <source>
        <dbReference type="Pfam" id="PF01225"/>
    </source>
</evidence>
<comment type="caution">
    <text evidence="19">The sequence shown here is derived from an EMBL/GenBank/DDBJ whole genome shotgun (WGS) entry which is preliminary data.</text>
</comment>
<feature type="binding site" evidence="14">
    <location>
        <begin position="118"/>
        <end position="124"/>
    </location>
    <ligand>
        <name>ATP</name>
        <dbReference type="ChEBI" id="CHEBI:30616"/>
    </ligand>
</feature>
<organism evidence="19 20">
    <name type="scientific">Candidatus Kaiserbacteria bacterium RIFCSPLOWO2_12_FULL_53_8</name>
    <dbReference type="NCBI Taxonomy" id="1798529"/>
    <lineage>
        <taxon>Bacteria</taxon>
        <taxon>Candidatus Kaiseribacteriota</taxon>
    </lineage>
</organism>
<gene>
    <name evidence="14" type="primary">murC</name>
    <name evidence="19" type="ORF">A3H16_02745</name>
</gene>
<dbReference type="Pfam" id="PF01225">
    <property type="entry name" value="Mur_ligase"/>
    <property type="match status" value="1"/>
</dbReference>
<comment type="pathway">
    <text evidence="2 14">Cell wall biogenesis; peptidoglycan biosynthesis.</text>
</comment>
<dbReference type="InterPro" id="IPR005758">
    <property type="entry name" value="UDP-N-AcMur_Ala_ligase_MurC"/>
</dbReference>
<dbReference type="GO" id="GO:0005737">
    <property type="term" value="C:cytoplasm"/>
    <property type="evidence" value="ECO:0007669"/>
    <property type="project" value="UniProtKB-SubCell"/>
</dbReference>
<evidence type="ECO:0000256" key="13">
    <source>
        <dbReference type="ARBA" id="ARBA00047833"/>
    </source>
</evidence>
<keyword evidence="4 14" id="KW-0963">Cytoplasm</keyword>
<keyword evidence="10 14" id="KW-0573">Peptidoglycan synthesis</keyword>
<comment type="subcellular location">
    <subcellularLocation>
        <location evidence="1 14">Cytoplasm</location>
    </subcellularLocation>
</comment>
<evidence type="ECO:0000259" key="17">
    <source>
        <dbReference type="Pfam" id="PF02875"/>
    </source>
</evidence>
<dbReference type="InterPro" id="IPR036565">
    <property type="entry name" value="Mur-like_cat_sf"/>
</dbReference>
<evidence type="ECO:0000313" key="20">
    <source>
        <dbReference type="Proteomes" id="UP000178601"/>
    </source>
</evidence>
<evidence type="ECO:0000256" key="14">
    <source>
        <dbReference type="HAMAP-Rule" id="MF_00046"/>
    </source>
</evidence>
<evidence type="ECO:0000256" key="2">
    <source>
        <dbReference type="ARBA" id="ARBA00004752"/>
    </source>
</evidence>
<dbReference type="Proteomes" id="UP000178601">
    <property type="component" value="Unassembled WGS sequence"/>
</dbReference>
<sequence>MKKDIDISTISRVHFIGIGGIGISGLARYFLHERKTVSGSDRAPSAITDALIREGVSFHEAQVAANITDDIDLVVYTEAMSQDHAELVAAREKGIPCINYFEALGLVANPYYLIAVAGTHGKTTTTAMAIDMLETAGLDPTAVVGSLRAKTKSNFRAGKSKYCIVEACEYRRDFLYLKPEILVITNIEEEHLDYYRDLVDIQDAFRTLAQSVPESGFIVANPNDSNVAPVLEGVRAQIVDYTKSVDPLLHLKMPGMHNLFNAAAALGVATALRVDEQVAKQALEDFAGTWRRSEYLGETSHGAIVYDDYGHHPTEIEATLKGFREKYPGRRMVVAFQPHLHSRTEDFFDRFVETLAIADEVVLAPIFEARKEAKYSVSSEMLAETIVKKTGKNARAFASYEQIAEYLRGNTGMGDLIITMGAGAINTVAEVLVDKT</sequence>
<dbReference type="PANTHER" id="PTHR43445">
    <property type="entry name" value="UDP-N-ACETYLMURAMATE--L-ALANINE LIGASE-RELATED"/>
    <property type="match status" value="1"/>
</dbReference>
<evidence type="ECO:0000256" key="9">
    <source>
        <dbReference type="ARBA" id="ARBA00022960"/>
    </source>
</evidence>
<keyword evidence="15" id="KW-1133">Transmembrane helix</keyword>
<keyword evidence="9 14" id="KW-0133">Cell shape</keyword>
<dbReference type="SUPFAM" id="SSF53244">
    <property type="entry name" value="MurD-like peptide ligases, peptide-binding domain"/>
    <property type="match status" value="1"/>
</dbReference>
<dbReference type="GO" id="GO:0005524">
    <property type="term" value="F:ATP binding"/>
    <property type="evidence" value="ECO:0007669"/>
    <property type="project" value="UniProtKB-UniRule"/>
</dbReference>
<keyword evidence="15" id="KW-0812">Transmembrane</keyword>
<keyword evidence="5 14" id="KW-0436">Ligase</keyword>
<evidence type="ECO:0000256" key="7">
    <source>
        <dbReference type="ARBA" id="ARBA00022741"/>
    </source>
</evidence>
<dbReference type="Gene3D" id="3.40.50.720">
    <property type="entry name" value="NAD(P)-binding Rossmann-like Domain"/>
    <property type="match status" value="1"/>
</dbReference>
<evidence type="ECO:0000256" key="8">
    <source>
        <dbReference type="ARBA" id="ARBA00022840"/>
    </source>
</evidence>
<dbReference type="SUPFAM" id="SSF51984">
    <property type="entry name" value="MurCD N-terminal domain"/>
    <property type="match status" value="1"/>
</dbReference>
<keyword evidence="6 14" id="KW-0132">Cell division</keyword>
<dbReference type="GO" id="GO:0071555">
    <property type="term" value="P:cell wall organization"/>
    <property type="evidence" value="ECO:0007669"/>
    <property type="project" value="UniProtKB-KW"/>
</dbReference>
<comment type="similarity">
    <text evidence="14">Belongs to the MurCDEF family.</text>
</comment>